<proteinExistence type="predicted"/>
<protein>
    <submittedName>
        <fullName evidence="1">Uncharacterized protein</fullName>
    </submittedName>
</protein>
<evidence type="ECO:0000313" key="1">
    <source>
        <dbReference type="EMBL" id="XCC61698.1"/>
    </source>
</evidence>
<sequence length="128" mass="14758">MGMFVDKRPDMMVYDATEPAEDVRIKCACGHEAYEEDAVEYDGELYCSETCKEKAILAEAGDDDIRAFVLDDWGGFTRYIESDDCAFIRETLDDDMISAKELWEKLFREYTACNTDLFADYIEHREAA</sequence>
<organism evidence="1">
    <name type="scientific">Christensenella massiliensis</name>
    <dbReference type="NCBI Taxonomy" id="1805714"/>
    <lineage>
        <taxon>Bacteria</taxon>
        <taxon>Bacillati</taxon>
        <taxon>Bacillota</taxon>
        <taxon>Clostridia</taxon>
        <taxon>Christensenellales</taxon>
        <taxon>Christensenellaceae</taxon>
        <taxon>Christensenella</taxon>
    </lineage>
</organism>
<accession>A0AAU8A7C3</accession>
<name>A0AAU8A7C3_9FIRM</name>
<dbReference type="AlphaFoldDB" id="A0AAU8A7C3"/>
<dbReference type="EMBL" id="CP117826">
    <property type="protein sequence ID" value="XCC61698.1"/>
    <property type="molecule type" value="Genomic_DNA"/>
</dbReference>
<dbReference type="RefSeq" id="WP_353423097.1">
    <property type="nucleotide sequence ID" value="NZ_CP117826.1"/>
</dbReference>
<reference evidence="1" key="1">
    <citation type="submission" date="2023-02" db="EMBL/GenBank/DDBJ databases">
        <title>Gut commensal Christensenella minuta modulates host metabolism via a new class of secondary bile acids.</title>
        <authorList>
            <person name="Liu C."/>
        </authorList>
    </citation>
    <scope>NUCLEOTIDE SEQUENCE</scope>
    <source>
        <strain evidence="1">CA70</strain>
    </source>
</reference>
<gene>
    <name evidence="1" type="ORF">PUP29_09190</name>
</gene>